<dbReference type="AlphaFoldDB" id="M4VGC5"/>
<sequence>MDLESLKFTIPEILSLIGLVQCVYVLVYMAFRSGSWVRAAIPFVYFFVLACAFLSGFATRFIGGSIPHFTTIQWALWYMGPPLSVLLMIQIARMSELPRWFNFFVLLLVPVALAVSVFAASLDSECKPLDECATYGDWLTVTGLLAGAISMAVMWAQRAILQQMQTQPGGADRYWLVLMLVFTNLFFLTTMLLALTPVLGMDDAVVIRTIWGLGFVYLAGTSLFRIYPQALKLVARGEAKGAGDLSGADRDLAQKIDQLLTMEKVYHEPTYGRAHLARELGVSETAISRVVNLHFGKTLPQILNERRVADAKILLRDTKAPVKTVAEEVGFNSIASFNRVFKEIEGVTPGQFRDKV</sequence>
<dbReference type="PROSITE" id="PS01124">
    <property type="entry name" value="HTH_ARAC_FAMILY_2"/>
    <property type="match status" value="1"/>
</dbReference>
<protein>
    <submittedName>
        <fullName evidence="6">AraC-type DNA-binding domain-containing protein</fullName>
    </submittedName>
</protein>
<keyword evidence="2 6" id="KW-0238">DNA-binding</keyword>
<keyword evidence="4" id="KW-0812">Transmembrane</keyword>
<accession>M4VGC5</accession>
<feature type="transmembrane region" description="Helical" evidence="4">
    <location>
        <begin position="74"/>
        <end position="93"/>
    </location>
</feature>
<feature type="transmembrane region" description="Helical" evidence="4">
    <location>
        <begin position="138"/>
        <end position="156"/>
    </location>
</feature>
<dbReference type="InterPro" id="IPR009057">
    <property type="entry name" value="Homeodomain-like_sf"/>
</dbReference>
<dbReference type="RefSeq" id="WP_015467807.1">
    <property type="nucleotide sequence ID" value="NC_020812.1"/>
</dbReference>
<dbReference type="Pfam" id="PF12833">
    <property type="entry name" value="HTH_18"/>
    <property type="match status" value="1"/>
</dbReference>
<dbReference type="PANTHER" id="PTHR43280:SF29">
    <property type="entry name" value="ARAC-FAMILY TRANSCRIPTIONAL REGULATOR"/>
    <property type="match status" value="1"/>
</dbReference>
<keyword evidence="1" id="KW-0805">Transcription regulation</keyword>
<dbReference type="PROSITE" id="PS00041">
    <property type="entry name" value="HTH_ARAC_FAMILY_1"/>
    <property type="match status" value="1"/>
</dbReference>
<dbReference type="InterPro" id="IPR018062">
    <property type="entry name" value="HTH_AraC-typ_CS"/>
</dbReference>
<dbReference type="InterPro" id="IPR020449">
    <property type="entry name" value="Tscrpt_reg_AraC-type_HTH"/>
</dbReference>
<dbReference type="SMART" id="SM00342">
    <property type="entry name" value="HTH_ARAC"/>
    <property type="match status" value="1"/>
</dbReference>
<dbReference type="GO" id="GO:0003700">
    <property type="term" value="F:DNA-binding transcription factor activity"/>
    <property type="evidence" value="ECO:0007669"/>
    <property type="project" value="InterPro"/>
</dbReference>
<name>M4VGC5_9BACT</name>
<evidence type="ECO:0000313" key="6">
    <source>
        <dbReference type="EMBL" id="AGH98273.1"/>
    </source>
</evidence>
<evidence type="ECO:0000259" key="5">
    <source>
        <dbReference type="PROSITE" id="PS01124"/>
    </source>
</evidence>
<keyword evidence="4" id="KW-1133">Transmembrane helix</keyword>
<dbReference type="PRINTS" id="PR00032">
    <property type="entry name" value="HTHARAC"/>
</dbReference>
<feature type="transmembrane region" description="Helical" evidence="4">
    <location>
        <begin position="176"/>
        <end position="199"/>
    </location>
</feature>
<dbReference type="OrthoDB" id="5492415at2"/>
<feature type="transmembrane region" description="Helical" evidence="4">
    <location>
        <begin position="13"/>
        <end position="31"/>
    </location>
</feature>
<dbReference type="PANTHER" id="PTHR43280">
    <property type="entry name" value="ARAC-FAMILY TRANSCRIPTIONAL REGULATOR"/>
    <property type="match status" value="1"/>
</dbReference>
<gene>
    <name evidence="6" type="ORF">A11S_1464</name>
</gene>
<dbReference type="InterPro" id="IPR018060">
    <property type="entry name" value="HTH_AraC"/>
</dbReference>
<proteinExistence type="predicted"/>
<dbReference type="Gene3D" id="1.10.10.60">
    <property type="entry name" value="Homeodomain-like"/>
    <property type="match status" value="1"/>
</dbReference>
<feature type="transmembrane region" description="Helical" evidence="4">
    <location>
        <begin position="100"/>
        <end position="118"/>
    </location>
</feature>
<dbReference type="STRING" id="349215.A11S_1464"/>
<dbReference type="SUPFAM" id="SSF46689">
    <property type="entry name" value="Homeodomain-like"/>
    <property type="match status" value="1"/>
</dbReference>
<dbReference type="KEGG" id="man:A11S_1464"/>
<evidence type="ECO:0000256" key="2">
    <source>
        <dbReference type="ARBA" id="ARBA00023125"/>
    </source>
</evidence>
<feature type="domain" description="HTH araC/xylS-type" evidence="5">
    <location>
        <begin position="250"/>
        <end position="355"/>
    </location>
</feature>
<evidence type="ECO:0000256" key="3">
    <source>
        <dbReference type="ARBA" id="ARBA00023163"/>
    </source>
</evidence>
<reference evidence="6 7" key="1">
    <citation type="journal article" date="2013" name="ISME J.">
        <title>By their genes ye shall know them: genomic signatures of predatory bacteria.</title>
        <authorList>
            <person name="Pasternak Z."/>
            <person name="Pietrokovski S."/>
            <person name="Rotem O."/>
            <person name="Gophna U."/>
            <person name="Lurie-Weinberger M.N."/>
            <person name="Jurkevitch E."/>
        </authorList>
    </citation>
    <scope>NUCLEOTIDE SEQUENCE [LARGE SCALE GENOMIC DNA]</scope>
    <source>
        <strain evidence="6">EPB</strain>
    </source>
</reference>
<dbReference type="Proteomes" id="UP000011932">
    <property type="component" value="Chromosome"/>
</dbReference>
<dbReference type="EMBL" id="CP003538">
    <property type="protein sequence ID" value="AGH98273.1"/>
    <property type="molecule type" value="Genomic_DNA"/>
</dbReference>
<evidence type="ECO:0000256" key="1">
    <source>
        <dbReference type="ARBA" id="ARBA00023015"/>
    </source>
</evidence>
<keyword evidence="3" id="KW-0804">Transcription</keyword>
<organism evidence="6 7">
    <name type="scientific">Micavibrio aeruginosavorus EPB</name>
    <dbReference type="NCBI Taxonomy" id="349215"/>
    <lineage>
        <taxon>Bacteria</taxon>
        <taxon>Pseudomonadati</taxon>
        <taxon>Bdellovibrionota</taxon>
        <taxon>Bdellovibrionia</taxon>
        <taxon>Bdellovibrionales</taxon>
        <taxon>Pseudobdellovibrionaceae</taxon>
        <taxon>Micavibrio</taxon>
    </lineage>
</organism>
<keyword evidence="4" id="KW-0472">Membrane</keyword>
<dbReference type="HOGENOM" id="CLU_778037_0_0_5"/>
<feature type="transmembrane region" description="Helical" evidence="4">
    <location>
        <begin position="43"/>
        <end position="62"/>
    </location>
</feature>
<dbReference type="GO" id="GO:0043565">
    <property type="term" value="F:sequence-specific DNA binding"/>
    <property type="evidence" value="ECO:0007669"/>
    <property type="project" value="InterPro"/>
</dbReference>
<feature type="transmembrane region" description="Helical" evidence="4">
    <location>
        <begin position="205"/>
        <end position="227"/>
    </location>
</feature>
<evidence type="ECO:0000313" key="7">
    <source>
        <dbReference type="Proteomes" id="UP000011932"/>
    </source>
</evidence>
<evidence type="ECO:0000256" key="4">
    <source>
        <dbReference type="SAM" id="Phobius"/>
    </source>
</evidence>